<evidence type="ECO:0000313" key="2">
    <source>
        <dbReference type="Proteomes" id="UP000644756"/>
    </source>
</evidence>
<accession>A0A917CSQ3</accession>
<dbReference type="EMBL" id="BMGR01000003">
    <property type="protein sequence ID" value="GGF96480.1"/>
    <property type="molecule type" value="Genomic_DNA"/>
</dbReference>
<organism evidence="1 2">
    <name type="scientific">Paenibacillus abyssi</name>
    <dbReference type="NCBI Taxonomy" id="1340531"/>
    <lineage>
        <taxon>Bacteria</taxon>
        <taxon>Bacillati</taxon>
        <taxon>Bacillota</taxon>
        <taxon>Bacilli</taxon>
        <taxon>Bacillales</taxon>
        <taxon>Paenibacillaceae</taxon>
        <taxon>Paenibacillus</taxon>
    </lineage>
</organism>
<dbReference type="AlphaFoldDB" id="A0A917CSQ3"/>
<evidence type="ECO:0000313" key="1">
    <source>
        <dbReference type="EMBL" id="GGF96480.1"/>
    </source>
</evidence>
<name>A0A917CSQ3_9BACL</name>
<sequence length="83" mass="9530">MDKAQRIQCLREAENDCYRICFHLLQSEHCAAEAAKEALLRLYRQDHFFTSASHEQRLKLVKAEAVRSSMDRLTESAMAATVS</sequence>
<keyword evidence="2" id="KW-1185">Reference proteome</keyword>
<comment type="caution">
    <text evidence="1">The sequence shown here is derived from an EMBL/GenBank/DDBJ whole genome shotgun (WGS) entry which is preliminary data.</text>
</comment>
<dbReference type="RefSeq" id="WP_188529952.1">
    <property type="nucleotide sequence ID" value="NZ_BMGR01000003.1"/>
</dbReference>
<protein>
    <submittedName>
        <fullName evidence="1">Uncharacterized protein</fullName>
    </submittedName>
</protein>
<proteinExistence type="predicted"/>
<dbReference type="Proteomes" id="UP000644756">
    <property type="component" value="Unassembled WGS sequence"/>
</dbReference>
<gene>
    <name evidence="1" type="ORF">GCM10010916_12150</name>
</gene>
<reference evidence="1" key="1">
    <citation type="journal article" date="2014" name="Int. J. Syst. Evol. Microbiol.">
        <title>Complete genome sequence of Corynebacterium casei LMG S-19264T (=DSM 44701T), isolated from a smear-ripened cheese.</title>
        <authorList>
            <consortium name="US DOE Joint Genome Institute (JGI-PGF)"/>
            <person name="Walter F."/>
            <person name="Albersmeier A."/>
            <person name="Kalinowski J."/>
            <person name="Ruckert C."/>
        </authorList>
    </citation>
    <scope>NUCLEOTIDE SEQUENCE</scope>
    <source>
        <strain evidence="1">CGMCC 1.12987</strain>
    </source>
</reference>
<reference evidence="1" key="2">
    <citation type="submission" date="2020-09" db="EMBL/GenBank/DDBJ databases">
        <authorList>
            <person name="Sun Q."/>
            <person name="Zhou Y."/>
        </authorList>
    </citation>
    <scope>NUCLEOTIDE SEQUENCE</scope>
    <source>
        <strain evidence="1">CGMCC 1.12987</strain>
    </source>
</reference>